<dbReference type="EMBL" id="JBJQND010000005">
    <property type="protein sequence ID" value="KAL3876618.1"/>
    <property type="molecule type" value="Genomic_DNA"/>
</dbReference>
<keyword evidence="1" id="KW-0677">Repeat</keyword>
<keyword evidence="3" id="KW-1185">Reference proteome</keyword>
<dbReference type="InterPro" id="IPR032675">
    <property type="entry name" value="LRR_dom_sf"/>
</dbReference>
<evidence type="ECO:0000313" key="3">
    <source>
        <dbReference type="Proteomes" id="UP001634394"/>
    </source>
</evidence>
<dbReference type="PANTHER" id="PTHR14224:SF37">
    <property type="entry name" value="LEUCINE-RICH REPEAT-CONTAINING PROTEIN 14"/>
    <property type="match status" value="1"/>
</dbReference>
<dbReference type="Proteomes" id="UP001634394">
    <property type="component" value="Unassembled WGS sequence"/>
</dbReference>
<accession>A0ABD3WTR2</accession>
<reference evidence="2 3" key="1">
    <citation type="submission" date="2024-11" db="EMBL/GenBank/DDBJ databases">
        <title>Chromosome-level genome assembly of the freshwater bivalve Anodonta woodiana.</title>
        <authorList>
            <person name="Chen X."/>
        </authorList>
    </citation>
    <scope>NUCLEOTIDE SEQUENCE [LARGE SCALE GENOMIC DNA]</scope>
    <source>
        <strain evidence="2">MN2024</strain>
        <tissue evidence="2">Gills</tissue>
    </source>
</reference>
<protein>
    <recommendedName>
        <fullName evidence="4">Leucine-rich repeat-containing protein 14</fullName>
    </recommendedName>
</protein>
<dbReference type="AlphaFoldDB" id="A0ABD3WTR2"/>
<sequence length="532" mass="60434">MQSLEWYDSFYGPLYPLDLKDYLYNQRQCKQVKSLVKLAACKIVKDATVTSRAISVLPTELFVPLMQEAIENGRDRAIDVLVSRWPFRSLGLKNLAPPPFQSLNLLCDQNLLKNTVKKSLQYTTCIVHSFFESLKKKSPTKLRFLDLSGHPTAEVIALYLATHCMLVHNEAQQKSMISMYNDTQQKICQHCSQASGQGYERFEVDQTFPDDKYMVKLDAFVTSDETLAEMCKALRVSSFPESRLKICLERLDATCLGVELVKQLLGEVKPEHLQGLRLKYNHLTCDNFRELAPLLKLYTNLTALDLSCNKINVFYSDSTSTIMADMFQNLEFLIRLDLSNNRIKSKVSRLLSKLKRPLTYLRLCGCGLTPSDIEYLSTSHHASALQEVDLSENSLGQSVQHLIVFLQNTKSTLHVLELEESVLSDNHMREMSQILPSLTQLLYLNLSGNSMCLSTLSTLTEKVSELADLQIFCVSFSRECYSHTLDAALLEGEAKETLKKLLTRIILSVKLSRQLVLTLPKLIMSELEMEII</sequence>
<name>A0ABD3WTR2_SINWO</name>
<evidence type="ECO:0008006" key="4">
    <source>
        <dbReference type="Google" id="ProtNLM"/>
    </source>
</evidence>
<evidence type="ECO:0000313" key="2">
    <source>
        <dbReference type="EMBL" id="KAL3876618.1"/>
    </source>
</evidence>
<organism evidence="2 3">
    <name type="scientific">Sinanodonta woodiana</name>
    <name type="common">Chinese pond mussel</name>
    <name type="synonym">Anodonta woodiana</name>
    <dbReference type="NCBI Taxonomy" id="1069815"/>
    <lineage>
        <taxon>Eukaryota</taxon>
        <taxon>Metazoa</taxon>
        <taxon>Spiralia</taxon>
        <taxon>Lophotrochozoa</taxon>
        <taxon>Mollusca</taxon>
        <taxon>Bivalvia</taxon>
        <taxon>Autobranchia</taxon>
        <taxon>Heteroconchia</taxon>
        <taxon>Palaeoheterodonta</taxon>
        <taxon>Unionida</taxon>
        <taxon>Unionoidea</taxon>
        <taxon>Unionidae</taxon>
        <taxon>Unioninae</taxon>
        <taxon>Sinanodonta</taxon>
    </lineage>
</organism>
<proteinExistence type="predicted"/>
<gene>
    <name evidence="2" type="ORF">ACJMK2_034438</name>
</gene>
<dbReference type="Gene3D" id="3.80.10.10">
    <property type="entry name" value="Ribonuclease Inhibitor"/>
    <property type="match status" value="1"/>
</dbReference>
<comment type="caution">
    <text evidence="2">The sequence shown here is derived from an EMBL/GenBank/DDBJ whole genome shotgun (WGS) entry which is preliminary data.</text>
</comment>
<dbReference type="SUPFAM" id="SSF52047">
    <property type="entry name" value="RNI-like"/>
    <property type="match status" value="1"/>
</dbReference>
<dbReference type="InterPro" id="IPR050694">
    <property type="entry name" value="LRRC14/PRAME"/>
</dbReference>
<dbReference type="PANTHER" id="PTHR14224">
    <property type="entry name" value="SIMILAR TO PREFERENTIALLY EXPRESSED ANTIGEN IN MELANOMA-LIKE 3"/>
    <property type="match status" value="1"/>
</dbReference>
<evidence type="ECO:0000256" key="1">
    <source>
        <dbReference type="ARBA" id="ARBA00022737"/>
    </source>
</evidence>